<proteinExistence type="predicted"/>
<gene>
    <name evidence="4" type="ORF">CPB84DRAFT_1797148</name>
</gene>
<evidence type="ECO:0000313" key="5">
    <source>
        <dbReference type="Proteomes" id="UP000724874"/>
    </source>
</evidence>
<evidence type="ECO:0000256" key="2">
    <source>
        <dbReference type="ARBA" id="ARBA00022679"/>
    </source>
</evidence>
<dbReference type="PANTHER" id="PTHR13393">
    <property type="entry name" value="SAM-DEPENDENT METHYLTRANSFERASE"/>
    <property type="match status" value="1"/>
</dbReference>
<comment type="caution">
    <text evidence="4">The sequence shown here is derived from an EMBL/GenBank/DDBJ whole genome shotgun (WGS) entry which is preliminary data.</text>
</comment>
<dbReference type="InterPro" id="IPR010286">
    <property type="entry name" value="METTL16/RlmF"/>
</dbReference>
<dbReference type="AlphaFoldDB" id="A0A9P5NA61"/>
<keyword evidence="1" id="KW-0489">Methyltransferase</keyword>
<dbReference type="Proteomes" id="UP000724874">
    <property type="component" value="Unassembled WGS sequence"/>
</dbReference>
<accession>A0A9P5NA61</accession>
<dbReference type="Gene3D" id="3.40.50.150">
    <property type="entry name" value="Vaccinia Virus protein VP39"/>
    <property type="match status" value="1"/>
</dbReference>
<evidence type="ECO:0000313" key="4">
    <source>
        <dbReference type="EMBL" id="KAF8874878.1"/>
    </source>
</evidence>
<dbReference type="Pfam" id="PF05971">
    <property type="entry name" value="Methyltransf_10"/>
    <property type="match status" value="1"/>
</dbReference>
<dbReference type="InterPro" id="IPR029063">
    <property type="entry name" value="SAM-dependent_MTases_sf"/>
</dbReference>
<dbReference type="GO" id="GO:0070475">
    <property type="term" value="P:rRNA base methylation"/>
    <property type="evidence" value="ECO:0007669"/>
    <property type="project" value="TreeGrafter"/>
</dbReference>
<protein>
    <recommendedName>
        <fullName evidence="6">U6 small nuclear RNA (adenine-(43)-N(6))-methyltransferase</fullName>
    </recommendedName>
</protein>
<keyword evidence="2" id="KW-0808">Transferase</keyword>
<evidence type="ECO:0000256" key="3">
    <source>
        <dbReference type="SAM" id="MobiDB-lite"/>
    </source>
</evidence>
<dbReference type="GO" id="GO:0008168">
    <property type="term" value="F:methyltransferase activity"/>
    <property type="evidence" value="ECO:0007669"/>
    <property type="project" value="UniProtKB-KW"/>
</dbReference>
<evidence type="ECO:0000256" key="1">
    <source>
        <dbReference type="ARBA" id="ARBA00022603"/>
    </source>
</evidence>
<dbReference type="PANTHER" id="PTHR13393:SF0">
    <property type="entry name" value="RNA N6-ADENOSINE-METHYLTRANSFERASE METTL16"/>
    <property type="match status" value="1"/>
</dbReference>
<dbReference type="OrthoDB" id="514248at2759"/>
<organism evidence="4 5">
    <name type="scientific">Gymnopilus junonius</name>
    <name type="common">Spectacular rustgill mushroom</name>
    <name type="synonym">Gymnopilus spectabilis subsp. junonius</name>
    <dbReference type="NCBI Taxonomy" id="109634"/>
    <lineage>
        <taxon>Eukaryota</taxon>
        <taxon>Fungi</taxon>
        <taxon>Dikarya</taxon>
        <taxon>Basidiomycota</taxon>
        <taxon>Agaricomycotina</taxon>
        <taxon>Agaricomycetes</taxon>
        <taxon>Agaricomycetidae</taxon>
        <taxon>Agaricales</taxon>
        <taxon>Agaricineae</taxon>
        <taxon>Hymenogastraceae</taxon>
        <taxon>Gymnopilus</taxon>
    </lineage>
</organism>
<dbReference type="SUPFAM" id="SSF53335">
    <property type="entry name" value="S-adenosyl-L-methionine-dependent methyltransferases"/>
    <property type="match status" value="1"/>
</dbReference>
<evidence type="ECO:0008006" key="6">
    <source>
        <dbReference type="Google" id="ProtNLM"/>
    </source>
</evidence>
<sequence length="344" mass="38134">MNYVLWIQDIVYAHQTILGVSSRRIRGLDIGTGATAIYPILACKTEQSWEMVVTELDDYSYECACDNVSSNNMQTSIKVKKASVDGPILFPVENQNFDFSMCNPPFYGSKEEVAQSAESKELPPNAVCTGAEIEMIFSQGGEEGFVGRMVEESERLQTRCKWYTSMLGKMSSVSTIVQALRARSIMNYAITEFVQGQTRRWAIAWSFSDTHLPDAVSRISSNTLSQPFPSFSPSEVENALFEVLQAIPGSENTWSRSARRGNQNRKVGDRDQASVSAKDRSQILKPALACSCRVDCVPQEVDDDGGVLCSMESQWIYGSDRGLFESFVGHVGRKVSAALKTKMV</sequence>
<name>A0A9P5NA61_GYMJU</name>
<dbReference type="EMBL" id="JADNYJ010000206">
    <property type="protein sequence ID" value="KAF8874878.1"/>
    <property type="molecule type" value="Genomic_DNA"/>
</dbReference>
<feature type="region of interest" description="Disordered" evidence="3">
    <location>
        <begin position="252"/>
        <end position="279"/>
    </location>
</feature>
<dbReference type="GO" id="GO:0005634">
    <property type="term" value="C:nucleus"/>
    <property type="evidence" value="ECO:0007669"/>
    <property type="project" value="TreeGrafter"/>
</dbReference>
<keyword evidence="5" id="KW-1185">Reference proteome</keyword>
<reference evidence="4" key="1">
    <citation type="submission" date="2020-11" db="EMBL/GenBank/DDBJ databases">
        <authorList>
            <consortium name="DOE Joint Genome Institute"/>
            <person name="Ahrendt S."/>
            <person name="Riley R."/>
            <person name="Andreopoulos W."/>
            <person name="LaButti K."/>
            <person name="Pangilinan J."/>
            <person name="Ruiz-duenas F.J."/>
            <person name="Barrasa J.M."/>
            <person name="Sanchez-Garcia M."/>
            <person name="Camarero S."/>
            <person name="Miyauchi S."/>
            <person name="Serrano A."/>
            <person name="Linde D."/>
            <person name="Babiker R."/>
            <person name="Drula E."/>
            <person name="Ayuso-Fernandez I."/>
            <person name="Pacheco R."/>
            <person name="Padilla G."/>
            <person name="Ferreira P."/>
            <person name="Barriuso J."/>
            <person name="Kellner H."/>
            <person name="Castanera R."/>
            <person name="Alfaro M."/>
            <person name="Ramirez L."/>
            <person name="Pisabarro A.G."/>
            <person name="Kuo A."/>
            <person name="Tritt A."/>
            <person name="Lipzen A."/>
            <person name="He G."/>
            <person name="Yan M."/>
            <person name="Ng V."/>
            <person name="Cullen D."/>
            <person name="Martin F."/>
            <person name="Rosso M.-N."/>
            <person name="Henrissat B."/>
            <person name="Hibbett D."/>
            <person name="Martinez A.T."/>
            <person name="Grigoriev I.V."/>
        </authorList>
    </citation>
    <scope>NUCLEOTIDE SEQUENCE</scope>
    <source>
        <strain evidence="4">AH 44721</strain>
    </source>
</reference>
<feature type="compositionally biased region" description="Basic and acidic residues" evidence="3">
    <location>
        <begin position="266"/>
        <end position="279"/>
    </location>
</feature>